<comment type="caution">
    <text evidence="1">The sequence shown here is derived from an EMBL/GenBank/DDBJ whole genome shotgun (WGS) entry which is preliminary data.</text>
</comment>
<dbReference type="EMBL" id="CM042051">
    <property type="protein sequence ID" value="KAI3727637.1"/>
    <property type="molecule type" value="Genomic_DNA"/>
</dbReference>
<organism evidence="1 2">
    <name type="scientific">Arctium lappa</name>
    <name type="common">Greater burdock</name>
    <name type="synonym">Lappa major</name>
    <dbReference type="NCBI Taxonomy" id="4217"/>
    <lineage>
        <taxon>Eukaryota</taxon>
        <taxon>Viridiplantae</taxon>
        <taxon>Streptophyta</taxon>
        <taxon>Embryophyta</taxon>
        <taxon>Tracheophyta</taxon>
        <taxon>Spermatophyta</taxon>
        <taxon>Magnoliopsida</taxon>
        <taxon>eudicotyledons</taxon>
        <taxon>Gunneridae</taxon>
        <taxon>Pentapetalae</taxon>
        <taxon>asterids</taxon>
        <taxon>campanulids</taxon>
        <taxon>Asterales</taxon>
        <taxon>Asteraceae</taxon>
        <taxon>Carduoideae</taxon>
        <taxon>Cardueae</taxon>
        <taxon>Arctiinae</taxon>
        <taxon>Arctium</taxon>
    </lineage>
</organism>
<proteinExistence type="predicted"/>
<protein>
    <submittedName>
        <fullName evidence="1">Uncharacterized protein</fullName>
    </submittedName>
</protein>
<gene>
    <name evidence="1" type="ORF">L6452_16255</name>
</gene>
<reference evidence="2" key="1">
    <citation type="journal article" date="2022" name="Mol. Ecol. Resour.">
        <title>The genomes of chicory, endive, great burdock and yacon provide insights into Asteraceae palaeo-polyploidization history and plant inulin production.</title>
        <authorList>
            <person name="Fan W."/>
            <person name="Wang S."/>
            <person name="Wang H."/>
            <person name="Wang A."/>
            <person name="Jiang F."/>
            <person name="Liu H."/>
            <person name="Zhao H."/>
            <person name="Xu D."/>
            <person name="Zhang Y."/>
        </authorList>
    </citation>
    <scope>NUCLEOTIDE SEQUENCE [LARGE SCALE GENOMIC DNA]</scope>
    <source>
        <strain evidence="2">cv. Niubang</strain>
    </source>
</reference>
<keyword evidence="2" id="KW-1185">Reference proteome</keyword>
<reference evidence="1 2" key="2">
    <citation type="journal article" date="2022" name="Mol. Ecol. Resour.">
        <title>The genomes of chicory, endive, great burdock and yacon provide insights into Asteraceae paleo-polyploidization history and plant inulin production.</title>
        <authorList>
            <person name="Fan W."/>
            <person name="Wang S."/>
            <person name="Wang H."/>
            <person name="Wang A."/>
            <person name="Jiang F."/>
            <person name="Liu H."/>
            <person name="Zhao H."/>
            <person name="Xu D."/>
            <person name="Zhang Y."/>
        </authorList>
    </citation>
    <scope>NUCLEOTIDE SEQUENCE [LARGE SCALE GENOMIC DNA]</scope>
    <source>
        <strain evidence="2">cv. Niubang</strain>
    </source>
</reference>
<evidence type="ECO:0000313" key="1">
    <source>
        <dbReference type="EMBL" id="KAI3727637.1"/>
    </source>
</evidence>
<accession>A0ACB9C011</accession>
<name>A0ACB9C011_ARCLA</name>
<sequence>MFLLSKKNNIWGLNNKLLFLSLSIKPLLSLSSFLFLLHFFSVSSVTDTFLQESCKFPVIFRRFAPPFYGATVI</sequence>
<dbReference type="Proteomes" id="UP001055879">
    <property type="component" value="Linkage Group LG05"/>
</dbReference>
<evidence type="ECO:0000313" key="2">
    <source>
        <dbReference type="Proteomes" id="UP001055879"/>
    </source>
</evidence>